<feature type="transmembrane region" description="Helical" evidence="1">
    <location>
        <begin position="39"/>
        <end position="58"/>
    </location>
</feature>
<evidence type="ECO:0000313" key="3">
    <source>
        <dbReference type="Proteomes" id="UP001430953"/>
    </source>
</evidence>
<comment type="caution">
    <text evidence="2">The sequence shown here is derived from an EMBL/GenBank/DDBJ whole genome shotgun (WGS) entry which is preliminary data.</text>
</comment>
<evidence type="ECO:0000313" key="2">
    <source>
        <dbReference type="EMBL" id="KAL0126631.1"/>
    </source>
</evidence>
<accession>A0AAW2GKG0</accession>
<reference evidence="2 3" key="1">
    <citation type="submission" date="2023-03" db="EMBL/GenBank/DDBJ databases">
        <title>High recombination rates correlate with genetic variation in Cardiocondyla obscurior ants.</title>
        <authorList>
            <person name="Errbii M."/>
        </authorList>
    </citation>
    <scope>NUCLEOTIDE SEQUENCE [LARGE SCALE GENOMIC DNA]</scope>
    <source>
        <strain evidence="2">Alpha-2009</strain>
        <tissue evidence="2">Whole body</tissue>
    </source>
</reference>
<name>A0AAW2GKG0_9HYME</name>
<protein>
    <submittedName>
        <fullName evidence="2">Uncharacterized protein</fullName>
    </submittedName>
</protein>
<feature type="transmembrane region" description="Helical" evidence="1">
    <location>
        <begin position="65"/>
        <end position="87"/>
    </location>
</feature>
<organism evidence="2 3">
    <name type="scientific">Cardiocondyla obscurior</name>
    <dbReference type="NCBI Taxonomy" id="286306"/>
    <lineage>
        <taxon>Eukaryota</taxon>
        <taxon>Metazoa</taxon>
        <taxon>Ecdysozoa</taxon>
        <taxon>Arthropoda</taxon>
        <taxon>Hexapoda</taxon>
        <taxon>Insecta</taxon>
        <taxon>Pterygota</taxon>
        <taxon>Neoptera</taxon>
        <taxon>Endopterygota</taxon>
        <taxon>Hymenoptera</taxon>
        <taxon>Apocrita</taxon>
        <taxon>Aculeata</taxon>
        <taxon>Formicoidea</taxon>
        <taxon>Formicidae</taxon>
        <taxon>Myrmicinae</taxon>
        <taxon>Cardiocondyla</taxon>
    </lineage>
</organism>
<gene>
    <name evidence="2" type="ORF">PUN28_005177</name>
</gene>
<keyword evidence="3" id="KW-1185">Reference proteome</keyword>
<dbReference type="Proteomes" id="UP001430953">
    <property type="component" value="Unassembled WGS sequence"/>
</dbReference>
<keyword evidence="1" id="KW-1133">Transmembrane helix</keyword>
<dbReference type="EMBL" id="JADYXP020000004">
    <property type="protein sequence ID" value="KAL0126631.1"/>
    <property type="molecule type" value="Genomic_DNA"/>
</dbReference>
<evidence type="ECO:0000256" key="1">
    <source>
        <dbReference type="SAM" id="Phobius"/>
    </source>
</evidence>
<sequence length="90" mass="10359">MLFYFIFILFNCINSNKNSRAVLISFWDAIDVFHSASSAAAISAPVAICAITVTNYLDDMRQLHVFIFFLFFFLLITSTGREMIFLIDHH</sequence>
<proteinExistence type="predicted"/>
<keyword evidence="1" id="KW-0812">Transmembrane</keyword>
<keyword evidence="1" id="KW-0472">Membrane</keyword>
<dbReference type="AlphaFoldDB" id="A0AAW2GKG0"/>